<dbReference type="SUPFAM" id="SSF58104">
    <property type="entry name" value="Methyl-accepting chemotaxis protein (MCP) signaling domain"/>
    <property type="match status" value="1"/>
</dbReference>
<dbReference type="HOGENOM" id="CLU_058796_0_0_3"/>
<dbReference type="GO" id="GO:0007165">
    <property type="term" value="P:signal transduction"/>
    <property type="evidence" value="ECO:0007669"/>
    <property type="project" value="UniProtKB-KW"/>
</dbReference>
<gene>
    <name evidence="5" type="ordered locus">Cyan7425_2961</name>
</gene>
<dbReference type="EMBL" id="CP001344">
    <property type="protein sequence ID" value="ACL45301.1"/>
    <property type="molecule type" value="Genomic_DNA"/>
</dbReference>
<evidence type="ECO:0000259" key="4">
    <source>
        <dbReference type="PROSITE" id="PS50111"/>
    </source>
</evidence>
<name>B8HL69_CYAP4</name>
<organism evidence="5">
    <name type="scientific">Cyanothece sp. (strain PCC 7425 / ATCC 29141)</name>
    <dbReference type="NCBI Taxonomy" id="395961"/>
    <lineage>
        <taxon>Bacteria</taxon>
        <taxon>Bacillati</taxon>
        <taxon>Cyanobacteriota</taxon>
        <taxon>Cyanophyceae</taxon>
        <taxon>Gomontiellales</taxon>
        <taxon>Cyanothecaceae</taxon>
        <taxon>Cyanothece</taxon>
    </lineage>
</organism>
<feature type="region of interest" description="Disordered" evidence="3">
    <location>
        <begin position="372"/>
        <end position="395"/>
    </location>
</feature>
<dbReference type="OrthoDB" id="440591at2"/>
<accession>B8HL69</accession>
<reference evidence="5" key="1">
    <citation type="submission" date="2009-01" db="EMBL/GenBank/DDBJ databases">
        <title>Complete sequence of chromosome Cyanothece sp. PCC 7425.</title>
        <authorList>
            <consortium name="US DOE Joint Genome Institute"/>
            <person name="Lucas S."/>
            <person name="Copeland A."/>
            <person name="Lapidus A."/>
            <person name="Glavina del Rio T."/>
            <person name="Dalin E."/>
            <person name="Tice H."/>
            <person name="Bruce D."/>
            <person name="Goodwin L."/>
            <person name="Pitluck S."/>
            <person name="Sims D."/>
            <person name="Meineke L."/>
            <person name="Brettin T."/>
            <person name="Detter J.C."/>
            <person name="Han C."/>
            <person name="Larimer F."/>
            <person name="Land M."/>
            <person name="Hauser L."/>
            <person name="Kyrpides N."/>
            <person name="Ovchinnikova G."/>
            <person name="Liberton M."/>
            <person name="Stoeckel J."/>
            <person name="Banerjee A."/>
            <person name="Singh A."/>
            <person name="Page L."/>
            <person name="Sato H."/>
            <person name="Zhao L."/>
            <person name="Sherman L."/>
            <person name="Pakrasi H."/>
            <person name="Richardson P."/>
        </authorList>
    </citation>
    <scope>NUCLEOTIDE SEQUENCE</scope>
    <source>
        <strain evidence="5">PCC 7425</strain>
    </source>
</reference>
<dbReference type="STRING" id="395961.Cyan7425_2961"/>
<keyword evidence="1" id="KW-0807">Transducer</keyword>
<evidence type="ECO:0000313" key="5">
    <source>
        <dbReference type="EMBL" id="ACL45301.1"/>
    </source>
</evidence>
<proteinExistence type="predicted"/>
<feature type="domain" description="Methyl-accepting transducer" evidence="4">
    <location>
        <begin position="163"/>
        <end position="395"/>
    </location>
</feature>
<protein>
    <submittedName>
        <fullName evidence="5">Methyl-accepting chemotaxis sensory transducer</fullName>
    </submittedName>
</protein>
<dbReference type="PROSITE" id="PS50111">
    <property type="entry name" value="CHEMOTAXIS_TRANSDUC_2"/>
    <property type="match status" value="1"/>
</dbReference>
<evidence type="ECO:0000256" key="3">
    <source>
        <dbReference type="SAM" id="MobiDB-lite"/>
    </source>
</evidence>
<dbReference type="GO" id="GO:0016020">
    <property type="term" value="C:membrane"/>
    <property type="evidence" value="ECO:0007669"/>
    <property type="project" value="InterPro"/>
</dbReference>
<dbReference type="KEGG" id="cyn:Cyan7425_2961"/>
<feature type="coiled-coil region" evidence="2">
    <location>
        <begin position="168"/>
        <end position="219"/>
    </location>
</feature>
<dbReference type="InterPro" id="IPR004089">
    <property type="entry name" value="MCPsignal_dom"/>
</dbReference>
<keyword evidence="2" id="KW-0175">Coiled coil</keyword>
<evidence type="ECO:0000256" key="2">
    <source>
        <dbReference type="SAM" id="Coils"/>
    </source>
</evidence>
<dbReference type="Gene3D" id="1.10.287.950">
    <property type="entry name" value="Methyl-accepting chemotaxis protein"/>
    <property type="match status" value="1"/>
</dbReference>
<evidence type="ECO:0000256" key="1">
    <source>
        <dbReference type="PROSITE-ProRule" id="PRU00284"/>
    </source>
</evidence>
<sequence>MSQNTFTQFQLPPDATLSDLPSHDFQVDDDTLGKVVTDRFKGEPDLPGVIVMDDDRLLGVISQRRFFERMSQQYSLDLYSRRPLKAFLETSRLNIQPLILPYHCTIADAANQALSRPSEFKYEPLLVVGINNEYRLVDVNVVLLAETQILVSVNTIIEGQRQHAQQLLENLTLEQARTREYAQQLEAEKLETQRTNRILESQQRELRQQARQITALNQRFIEISRLLSMEGKKAFQATFAGVNSICQTTDQVRQIGEVLERELEIVDSATKQIEHVSRQVKHLALQAALIVNRAGGEMSGFEFITTEINNLGTQTAKANSQVNEIASRFHLRIKELVEAAQSGEETARSLIQKIQQAEIALNELEALLGEQPQESGLWRSGPEGVAHFPQSASSS</sequence>
<dbReference type="eggNOG" id="COG0840">
    <property type="taxonomic scope" value="Bacteria"/>
</dbReference>
<dbReference type="AlphaFoldDB" id="B8HL69"/>